<accession>A0A074NLU2</accession>
<feature type="transmembrane region" description="Helical" evidence="1">
    <location>
        <begin position="23"/>
        <end position="42"/>
    </location>
</feature>
<name>A0A074NLU2_9SPHN</name>
<comment type="caution">
    <text evidence="2">The sequence shown here is derived from an EMBL/GenBank/DDBJ whole genome shotgun (WGS) entry which is preliminary data.</text>
</comment>
<keyword evidence="3" id="KW-1185">Reference proteome</keyword>
<dbReference type="OrthoDB" id="7427213at2"/>
<feature type="transmembrane region" description="Helical" evidence="1">
    <location>
        <begin position="62"/>
        <end position="89"/>
    </location>
</feature>
<evidence type="ECO:0000313" key="3">
    <source>
        <dbReference type="Proteomes" id="UP000027866"/>
    </source>
</evidence>
<feature type="transmembrane region" description="Helical" evidence="1">
    <location>
        <begin position="195"/>
        <end position="219"/>
    </location>
</feature>
<dbReference type="Proteomes" id="UP000027866">
    <property type="component" value="Unassembled WGS sequence"/>
</dbReference>
<evidence type="ECO:0000313" key="2">
    <source>
        <dbReference type="EMBL" id="KEO98732.1"/>
    </source>
</evidence>
<evidence type="ECO:0000256" key="1">
    <source>
        <dbReference type="SAM" id="Phobius"/>
    </source>
</evidence>
<sequence>MNRTVAFGELVNATFEEVSTNRAIVLIYLAIAVPVDVLASLFDDTKGVDVFGVAVDVALPIADLGVGLLTGFGAFVIAVVLNYWLYAALLARQPAPAFRRFWAYVLVSVLSIIVIVLASLALVIPGIIVAVRWAPLIPALLARDEPAMDSFGESWQMTSGSSWAIFGVAVVVIAVGLFLSLLFDLATAVAGGPDSLGAVFFDAAGGNVMAVLLTALAVATFRSLADRNEEVAAVFE</sequence>
<reference evidence="2 3" key="1">
    <citation type="submission" date="2014-04" db="EMBL/GenBank/DDBJ databases">
        <title>A comprehensive comparison of genomes of Erythrobacter spp. Strains.</title>
        <authorList>
            <person name="Zheng Q."/>
        </authorList>
    </citation>
    <scope>NUCLEOTIDE SEQUENCE [LARGE SCALE GENOMIC DNA]</scope>
    <source>
        <strain evidence="2 3">DSM 8509</strain>
    </source>
</reference>
<proteinExistence type="predicted"/>
<feature type="transmembrane region" description="Helical" evidence="1">
    <location>
        <begin position="163"/>
        <end position="183"/>
    </location>
</feature>
<dbReference type="AlphaFoldDB" id="A0A074NLU2"/>
<gene>
    <name evidence="2" type="ORF">EH32_06400</name>
</gene>
<keyword evidence="1" id="KW-0472">Membrane</keyword>
<protein>
    <recommendedName>
        <fullName evidence="4">Glycerophosphoryl diester phosphodiesterase membrane domain-containing protein</fullName>
    </recommendedName>
</protein>
<evidence type="ECO:0008006" key="4">
    <source>
        <dbReference type="Google" id="ProtNLM"/>
    </source>
</evidence>
<dbReference type="EMBL" id="JMIX01000003">
    <property type="protein sequence ID" value="KEO98732.1"/>
    <property type="molecule type" value="Genomic_DNA"/>
</dbReference>
<feature type="transmembrane region" description="Helical" evidence="1">
    <location>
        <begin position="101"/>
        <end position="118"/>
    </location>
</feature>
<keyword evidence="1" id="KW-0812">Transmembrane</keyword>
<dbReference type="PATRIC" id="fig|39960.10.peg.1874"/>
<keyword evidence="1" id="KW-1133">Transmembrane helix</keyword>
<organism evidence="2 3">
    <name type="scientific">Erythrobacter litoralis</name>
    <dbReference type="NCBI Taxonomy" id="39960"/>
    <lineage>
        <taxon>Bacteria</taxon>
        <taxon>Pseudomonadati</taxon>
        <taxon>Pseudomonadota</taxon>
        <taxon>Alphaproteobacteria</taxon>
        <taxon>Sphingomonadales</taxon>
        <taxon>Erythrobacteraceae</taxon>
        <taxon>Erythrobacter/Porphyrobacter group</taxon>
        <taxon>Erythrobacter</taxon>
    </lineage>
</organism>
<dbReference type="KEGG" id="elq:Ga0102493_112778"/>
<dbReference type="RefSeq" id="WP_034901039.1">
    <property type="nucleotide sequence ID" value="NZ_CP017057.1"/>
</dbReference>